<keyword evidence="1" id="KW-1133">Transmembrane helix</keyword>
<feature type="transmembrane region" description="Helical" evidence="1">
    <location>
        <begin position="57"/>
        <end position="79"/>
    </location>
</feature>
<dbReference type="RefSeq" id="WP_063025828.1">
    <property type="nucleotide sequence ID" value="NZ_PYHS01000015.1"/>
</dbReference>
<evidence type="ECO:0000313" key="3">
    <source>
        <dbReference type="Proteomes" id="UP000241647"/>
    </source>
</evidence>
<gene>
    <name evidence="2" type="ORF">C8259_25365</name>
</gene>
<protein>
    <submittedName>
        <fullName evidence="2">Uncharacterized protein</fullName>
    </submittedName>
</protein>
<proteinExistence type="predicted"/>
<reference evidence="2 3" key="1">
    <citation type="submission" date="2018-02" db="EMBL/GenBank/DDBJ databases">
        <title>8 Nocardia nova and 1 Nocardia cyriacigeorgica strain used for evolution to TMP-SMX.</title>
        <authorList>
            <person name="Mehta H."/>
            <person name="Weng J."/>
            <person name="Shamoo Y."/>
        </authorList>
    </citation>
    <scope>NUCLEOTIDE SEQUENCE [LARGE SCALE GENOMIC DNA]</scope>
    <source>
        <strain evidence="2 3">ATCC 33727</strain>
    </source>
</reference>
<dbReference type="Proteomes" id="UP000241647">
    <property type="component" value="Unassembled WGS sequence"/>
</dbReference>
<dbReference type="AlphaFoldDB" id="A0A2T2YWS2"/>
<comment type="caution">
    <text evidence="2">The sequence shown here is derived from an EMBL/GenBank/DDBJ whole genome shotgun (WGS) entry which is preliminary data.</text>
</comment>
<evidence type="ECO:0000256" key="1">
    <source>
        <dbReference type="SAM" id="Phobius"/>
    </source>
</evidence>
<name>A0A2T2YWS2_9NOCA</name>
<feature type="transmembrane region" description="Helical" evidence="1">
    <location>
        <begin position="21"/>
        <end position="45"/>
    </location>
</feature>
<organism evidence="2 3">
    <name type="scientific">Nocardia nova</name>
    <dbReference type="NCBI Taxonomy" id="37330"/>
    <lineage>
        <taxon>Bacteria</taxon>
        <taxon>Bacillati</taxon>
        <taxon>Actinomycetota</taxon>
        <taxon>Actinomycetes</taxon>
        <taxon>Mycobacteriales</taxon>
        <taxon>Nocardiaceae</taxon>
        <taxon>Nocardia</taxon>
    </lineage>
</organism>
<keyword evidence="1" id="KW-0812">Transmembrane</keyword>
<dbReference type="EMBL" id="PYHS01000015">
    <property type="protein sequence ID" value="PSR59951.1"/>
    <property type="molecule type" value="Genomic_DNA"/>
</dbReference>
<sequence>MSTTTTTTTTHRDPVDEILTAIMHLLGWGIVAVFTAAWWALLFPMVSLPIAATAGLFWLYGWAPALGLGIASTAALGLWRVRYPESFSRWITHRARSRFLAWFRYRRQWGKRLNDCNLTRREQQAVKVPRLLDIQIGDSTDRVQVRMLSGQCPEDWTNRTAHLAHAFGAQECRASIVGPARVELVFRHADSLAEPIPVHFPHIPGGLGGPPRQEDNKAA</sequence>
<evidence type="ECO:0000313" key="2">
    <source>
        <dbReference type="EMBL" id="PSR59951.1"/>
    </source>
</evidence>
<keyword evidence="1" id="KW-0472">Membrane</keyword>
<accession>A0A2T2YWS2</accession>